<evidence type="ECO:0000256" key="1">
    <source>
        <dbReference type="SAM" id="Phobius"/>
    </source>
</evidence>
<accession>A0ABW3YKP4</accession>
<name>A0ABW3YKP4_9ACTN</name>
<keyword evidence="1" id="KW-0472">Membrane</keyword>
<feature type="transmembrane region" description="Helical" evidence="1">
    <location>
        <begin position="53"/>
        <end position="72"/>
    </location>
</feature>
<proteinExistence type="predicted"/>
<feature type="transmembrane region" description="Helical" evidence="1">
    <location>
        <begin position="126"/>
        <end position="148"/>
    </location>
</feature>
<organism evidence="2 3">
    <name type="scientific">Micromonospora sonneratiae</name>
    <dbReference type="NCBI Taxonomy" id="1184706"/>
    <lineage>
        <taxon>Bacteria</taxon>
        <taxon>Bacillati</taxon>
        <taxon>Actinomycetota</taxon>
        <taxon>Actinomycetes</taxon>
        <taxon>Micromonosporales</taxon>
        <taxon>Micromonosporaceae</taxon>
        <taxon>Micromonospora</taxon>
    </lineage>
</organism>
<dbReference type="Proteomes" id="UP001597260">
    <property type="component" value="Unassembled WGS sequence"/>
</dbReference>
<evidence type="ECO:0000313" key="2">
    <source>
        <dbReference type="EMBL" id="MFD1325072.1"/>
    </source>
</evidence>
<evidence type="ECO:0000313" key="3">
    <source>
        <dbReference type="Proteomes" id="UP001597260"/>
    </source>
</evidence>
<dbReference type="EMBL" id="JBHTMP010000066">
    <property type="protein sequence ID" value="MFD1325072.1"/>
    <property type="molecule type" value="Genomic_DNA"/>
</dbReference>
<keyword evidence="1" id="KW-1133">Transmembrane helix</keyword>
<reference evidence="3" key="1">
    <citation type="journal article" date="2019" name="Int. J. Syst. Evol. Microbiol.">
        <title>The Global Catalogue of Microorganisms (GCM) 10K type strain sequencing project: providing services to taxonomists for standard genome sequencing and annotation.</title>
        <authorList>
            <consortium name="The Broad Institute Genomics Platform"/>
            <consortium name="The Broad Institute Genome Sequencing Center for Infectious Disease"/>
            <person name="Wu L."/>
            <person name="Ma J."/>
        </authorList>
    </citation>
    <scope>NUCLEOTIDE SEQUENCE [LARGE SCALE GENOMIC DNA]</scope>
    <source>
        <strain evidence="3">JCM 31037</strain>
    </source>
</reference>
<sequence>MTSPYRPPERGVQDLRAFPQRLRGWRLFYAIVGGVGVLIAACGVPSGVGSTRLLLPLSFIVFGLPGVVLLLVSQSRAIAAMDASSWTVSQPGLSGARNYSWAAGLVMLAGVFALLAATLIQSTLSLHLLLVLPLGLIMAMGSVGAGSFGRDYHRLARWHREAPPELLRTLPPEFSLYVGRPMFW</sequence>
<dbReference type="RefSeq" id="WP_377576766.1">
    <property type="nucleotide sequence ID" value="NZ_JBHTMP010000066.1"/>
</dbReference>
<keyword evidence="1" id="KW-0812">Transmembrane</keyword>
<comment type="caution">
    <text evidence="2">The sequence shown here is derived from an EMBL/GenBank/DDBJ whole genome shotgun (WGS) entry which is preliminary data.</text>
</comment>
<feature type="transmembrane region" description="Helical" evidence="1">
    <location>
        <begin position="99"/>
        <end position="120"/>
    </location>
</feature>
<gene>
    <name evidence="2" type="ORF">ACFQ4H_28700</name>
</gene>
<keyword evidence="3" id="KW-1185">Reference proteome</keyword>
<feature type="transmembrane region" description="Helical" evidence="1">
    <location>
        <begin position="27"/>
        <end position="47"/>
    </location>
</feature>
<protein>
    <submittedName>
        <fullName evidence="2">Uncharacterized protein</fullName>
    </submittedName>
</protein>